<organism evidence="2 3">
    <name type="scientific">Filimonas effusa</name>
    <dbReference type="NCBI Taxonomy" id="2508721"/>
    <lineage>
        <taxon>Bacteria</taxon>
        <taxon>Pseudomonadati</taxon>
        <taxon>Bacteroidota</taxon>
        <taxon>Chitinophagia</taxon>
        <taxon>Chitinophagales</taxon>
        <taxon>Chitinophagaceae</taxon>
        <taxon>Filimonas</taxon>
    </lineage>
</organism>
<gene>
    <name evidence="2" type="ORF">ESB13_17825</name>
</gene>
<evidence type="ECO:0000313" key="2">
    <source>
        <dbReference type="EMBL" id="RXK81659.1"/>
    </source>
</evidence>
<feature type="compositionally biased region" description="Basic and acidic residues" evidence="1">
    <location>
        <begin position="415"/>
        <end position="430"/>
    </location>
</feature>
<feature type="compositionally biased region" description="Low complexity" evidence="1">
    <location>
        <begin position="387"/>
        <end position="401"/>
    </location>
</feature>
<evidence type="ECO:0000256" key="1">
    <source>
        <dbReference type="SAM" id="MobiDB-lite"/>
    </source>
</evidence>
<proteinExistence type="predicted"/>
<dbReference type="AlphaFoldDB" id="A0A4Q1D2Z0"/>
<protein>
    <submittedName>
        <fullName evidence="2">Uncharacterized protein</fullName>
    </submittedName>
</protein>
<comment type="caution">
    <text evidence="2">The sequence shown here is derived from an EMBL/GenBank/DDBJ whole genome shotgun (WGS) entry which is preliminary data.</text>
</comment>
<dbReference type="RefSeq" id="WP_129005056.1">
    <property type="nucleotide sequence ID" value="NZ_SDHZ01000003.1"/>
</dbReference>
<evidence type="ECO:0000313" key="3">
    <source>
        <dbReference type="Proteomes" id="UP000290545"/>
    </source>
</evidence>
<dbReference type="OrthoDB" id="6372253at2"/>
<feature type="compositionally biased region" description="Polar residues" evidence="1">
    <location>
        <begin position="362"/>
        <end position="386"/>
    </location>
</feature>
<feature type="region of interest" description="Disordered" evidence="1">
    <location>
        <begin position="362"/>
        <end position="430"/>
    </location>
</feature>
<name>A0A4Q1D2Z0_9BACT</name>
<dbReference type="EMBL" id="SDHZ01000003">
    <property type="protein sequence ID" value="RXK81659.1"/>
    <property type="molecule type" value="Genomic_DNA"/>
</dbReference>
<reference evidence="2 3" key="1">
    <citation type="submission" date="2019-01" db="EMBL/GenBank/DDBJ databases">
        <title>Filimonas sp. strain TTM-71.</title>
        <authorList>
            <person name="Chen W.-M."/>
        </authorList>
    </citation>
    <scope>NUCLEOTIDE SEQUENCE [LARGE SCALE GENOMIC DNA]</scope>
    <source>
        <strain evidence="2 3">TTM-71</strain>
    </source>
</reference>
<keyword evidence="3" id="KW-1185">Reference proteome</keyword>
<dbReference type="Proteomes" id="UP000290545">
    <property type="component" value="Unassembled WGS sequence"/>
</dbReference>
<accession>A0A4Q1D2Z0</accession>
<sequence>MDNVQNDFENNVGQNFAVLTDTVRIRQLPETVLDTLQEQMATRRPEIKTFGMAGFDDSPTIISIEATFNLIDDTYYYNRALAMVSKEIDIHHEKIGDLNTADLEARLANPPSQDFVTPENSHEYNIAFAAYQSEITKDLLIVQQEKPEIFNRLMVKYGPDVDIQMDKATLERQAKIDADHNKSFEFSDYFKLTTLEMYNLLEDGNRNEERRAVYKTLKRYDYVDSEGNIVEGNNLKDRQDLKRVPSKFDTWLRMKEQPDGSLGIEFVGGLRNVESKLKGFNFLNMDDDQYVNRLAYHIRKGSEVIVQFRNASGVSELLVSANPPEGLKIKNMDGKVLSPVPFLKVQPERKNLSRPVVLSTNERQQKYAQSNHTAGPNTPANGQQPIAAQNNDGGNQNTQNAHQGVMQQFRSFFGRNREVGEDNNKNGKRR</sequence>